<dbReference type="Proteomes" id="UP001049176">
    <property type="component" value="Chromosome 1"/>
</dbReference>
<feature type="region of interest" description="Disordered" evidence="1">
    <location>
        <begin position="1436"/>
        <end position="1505"/>
    </location>
</feature>
<dbReference type="EMBL" id="CM032181">
    <property type="protein sequence ID" value="KAG7098926.1"/>
    <property type="molecule type" value="Genomic_DNA"/>
</dbReference>
<dbReference type="RefSeq" id="XP_043015396.1">
    <property type="nucleotide sequence ID" value="XM_043146693.1"/>
</dbReference>
<dbReference type="GO" id="GO:0042791">
    <property type="term" value="P:5S class rRNA transcription by RNA polymerase III"/>
    <property type="evidence" value="ECO:0007669"/>
    <property type="project" value="TreeGrafter"/>
</dbReference>
<dbReference type="InterPro" id="IPR044210">
    <property type="entry name" value="Tfc3-like"/>
</dbReference>
<feature type="compositionally biased region" description="Polar residues" evidence="1">
    <location>
        <begin position="620"/>
        <end position="631"/>
    </location>
</feature>
<dbReference type="GO" id="GO:0006384">
    <property type="term" value="P:transcription initiation at RNA polymerase III promoter"/>
    <property type="evidence" value="ECO:0007669"/>
    <property type="project" value="InterPro"/>
</dbReference>
<reference evidence="3" key="1">
    <citation type="journal article" date="2021" name="Genome Biol. Evol.">
        <title>The assembled and annotated genome of the fairy-ring fungus Marasmius oreades.</title>
        <authorList>
            <person name="Hiltunen M."/>
            <person name="Ament-Velasquez S.L."/>
            <person name="Johannesson H."/>
        </authorList>
    </citation>
    <scope>NUCLEOTIDE SEQUENCE</scope>
    <source>
        <strain evidence="3">03SP1</strain>
    </source>
</reference>
<protein>
    <recommendedName>
        <fullName evidence="2">Transcription factor tau subunit sfc3/Tfc3 C-terminal domain-containing protein</fullName>
    </recommendedName>
</protein>
<feature type="domain" description="Transcription factor tau subunit sfc3/Tfc3 C-terminal" evidence="2">
    <location>
        <begin position="1505"/>
        <end position="1857"/>
    </location>
</feature>
<dbReference type="InterPro" id="IPR046488">
    <property type="entry name" value="Sfc3/Tfc3_C"/>
</dbReference>
<evidence type="ECO:0000259" key="2">
    <source>
        <dbReference type="Pfam" id="PF20222"/>
    </source>
</evidence>
<dbReference type="KEGG" id="more:E1B28_000821"/>
<dbReference type="InterPro" id="IPR036390">
    <property type="entry name" value="WH_DNA-bd_sf"/>
</dbReference>
<name>A0A9P7V280_9AGAR</name>
<dbReference type="CDD" id="cd16169">
    <property type="entry name" value="Tau138_eWH"/>
    <property type="match status" value="1"/>
</dbReference>
<dbReference type="Pfam" id="PF20222">
    <property type="entry name" value="DUF6581"/>
    <property type="match status" value="1"/>
</dbReference>
<dbReference type="PANTHER" id="PTHR15180">
    <property type="entry name" value="GENERAL TRANSCRIPTION FACTOR 3C POLYPEPTIDE 1"/>
    <property type="match status" value="1"/>
</dbReference>
<feature type="compositionally biased region" description="Basic and acidic residues" evidence="1">
    <location>
        <begin position="540"/>
        <end position="550"/>
    </location>
</feature>
<comment type="caution">
    <text evidence="3">The sequence shown here is derived from an EMBL/GenBank/DDBJ whole genome shotgun (WGS) entry which is preliminary data.</text>
</comment>
<feature type="region of interest" description="Disordered" evidence="1">
    <location>
        <begin position="540"/>
        <end position="675"/>
    </location>
</feature>
<feature type="compositionally biased region" description="Basic and acidic residues" evidence="1">
    <location>
        <begin position="632"/>
        <end position="656"/>
    </location>
</feature>
<organism evidence="3 4">
    <name type="scientific">Marasmius oreades</name>
    <name type="common">fairy-ring Marasmius</name>
    <dbReference type="NCBI Taxonomy" id="181124"/>
    <lineage>
        <taxon>Eukaryota</taxon>
        <taxon>Fungi</taxon>
        <taxon>Dikarya</taxon>
        <taxon>Basidiomycota</taxon>
        <taxon>Agaricomycotina</taxon>
        <taxon>Agaricomycetes</taxon>
        <taxon>Agaricomycetidae</taxon>
        <taxon>Agaricales</taxon>
        <taxon>Marasmiineae</taxon>
        <taxon>Marasmiaceae</taxon>
        <taxon>Marasmius</taxon>
    </lineage>
</organism>
<dbReference type="GO" id="GO:0003677">
    <property type="term" value="F:DNA binding"/>
    <property type="evidence" value="ECO:0007669"/>
    <property type="project" value="InterPro"/>
</dbReference>
<proteinExistence type="predicted"/>
<evidence type="ECO:0000313" key="4">
    <source>
        <dbReference type="Proteomes" id="UP001049176"/>
    </source>
</evidence>
<accession>A0A9P7V280</accession>
<dbReference type="InterPro" id="IPR035625">
    <property type="entry name" value="Tfc3-like_eWH"/>
</dbReference>
<evidence type="ECO:0000313" key="3">
    <source>
        <dbReference type="EMBL" id="KAG7098926.1"/>
    </source>
</evidence>
<dbReference type="OrthoDB" id="68020at2759"/>
<gene>
    <name evidence="3" type="ORF">E1B28_000821</name>
</gene>
<dbReference type="PANTHER" id="PTHR15180:SF1">
    <property type="entry name" value="GENERAL TRANSCRIPTION FACTOR 3C POLYPEPTIDE 1"/>
    <property type="match status" value="1"/>
</dbReference>
<dbReference type="SUPFAM" id="SSF46785">
    <property type="entry name" value="Winged helix' DNA-binding domain"/>
    <property type="match status" value="1"/>
</dbReference>
<evidence type="ECO:0000256" key="1">
    <source>
        <dbReference type="SAM" id="MobiDB-lite"/>
    </source>
</evidence>
<sequence>MDELLNHCLGELAFDGDLGCSVSRLSTFVRGFYESHPSVLRQNVDDAFCAFVWSLIVQQPTVSVGQIPDGVTSEVWIAPQTSAKRKANARGEVHVETQPRELNIVPDAKIRPLEELQAEYGEKLRIACNRDAIYASITGSHIRFSKLSPMVYSALQIITRGREAGVTVVELGAQSSYDQKTCFYLVKQLLELNLVIKRRRGGVGTHYVIHRYIYDRSPSWKAIRDEERKAELQLASSEFSGIDDEEEEQPEPVISPDFSPLDARHLSSLPLVRARVVKLLKASKNYMHVSTNMILTLGFSNPTKTDRRFFSSRIRDLVRQGVIEKVIVPSQKKRTNKASNVLCLRLLDENAMGGNEVEDLKQVDEDKEADTEELVNASGVKTNVTIHRQIIELLEESGTRGLTLNELSSALDNFDKRTIELLLNRAEKVPPPSHLSDLGITGLLETNGRERRHRYFTVSAYRNLLDRENLDKSTAGLSEMDLSNRGNFLPVDPSAFYENEETDHRYLDGLRGDEPIKNKTTAKSCEEVIKSQKRKFQYKDDVLQSSESHRPTKKRQVSVSGAEDVRSETQYTSVPKKPGRLRNFDVLEATESVIAPEPRKRGRPRKNETSSASIKRGCSRKSNTAAVLNKNQVRDGNEAAEEERAPEEGIELRPSESGETNAIEGPPIGDTPNGESVSAPVSMKFGRPGKDTRPYPYPTQEKEVSVSIGQCYFPNTKTAVDRSEARVGHVDEVTEEEGREEPVEEVMPVFPECGQTSTVENRSQIATELTSVRRSSQLREQEADAIECSPKAVDTSDDGLEPVQTPTPVPFEEVQLEVPDPSQVQSQRLPTPTVQLTKGKSTSAKVNVSSLRRENELLRVLEVMGGIANIHGKELYDTHMALVESLAKASETTSTPVGARIDKRTVVRTFNTLESRGKVKQLTASLTAQLGMSRSVVIAYLPSLEDSKLNGFLASLGRVPPPAVPQAFGRKLDQPLEYGSEVSRTSKGPAPLQILEVENPIAENERWRKNTARADELFSRDEDAVRSVLLAERSTLGQLYGTIISRVLRARELHLIVLGACEGNNTSPQIVSHEKRIIHLSFLTHDLPLVNYIKVVPPIEHSEEAFDFLRSEGGANTIVRDLPANLLAQLQIGRSRARSRILDSLEILRSLNLVSPLVPSTSQYAWTCSPQGDHPATFDVVPLESNALSPTMAPAYWGFNDLGPIYHWAASEIQPPFICDVPINSLAQGCTYWSLLRDASSNPHLEVLDPTPQSSTGRVNMDANVARSLRRRASWESDYILTWHQIRYLKRFTDDLDVQDVDAKINRIAWVISAPSDVVSRYYGSAQMKLVKQQEKTRKRESVARKERMARDAKASLAKKAEEARKQREIEWDLLVKRVHPDPFQETAATRIKRVRTRFLQLTAGKDTQKWENEILAAVQEAEVIAKKVLKGKMPITRNQNIHPPQPTAVGAPPVATNPPEKSVGDLIAEQGPPLPRTRPPPKKRRKTDKADTEESMSTIKSPTRRHRFQWNRDFEELARDASAIIKARCRDVSRLDWGAYEQVFPTVPRNTVRQRVARIRENPANDAYLNRLEDRWYELWVQHRGTVHLPDIDPTSPTNFNLIEHIEFLRKHIDKSALRVGYAQQPKAVPEVLLNSLELMEEQYDVIETGTTGPTWEFAWNAAVEEGREKRMLTKPFTKTPDILLFGEAPAEAVYVAESALKMALGTPVESYDPERAAFMLHKLGEDVTSVATKNLLGQGVLSKLVRDPSKAKPGRQLKISDINQNSLNGNIQSDVFHDAASLKELSAQQEGEWREWPLLATDGDSAALIQLISDDKVDIRIDTSGPQRFFPAFDWNSKKADDDHIETALHVRFHDLQDSAPLGEMDVDQTPEEYNATPNHVHGMTTTGEEGCCSKNGVRGIVSCGSCLEELWTARQREFDQKELHIAQLVLWLVDQAEAGGVTKEELVINIKTPLDELLPVVGKLLVGPHPAIYWAGYTSPVLVAPAHMTKWTVVIQENPLMRMLPRRWMSPCGLKTKEIWEAGLRAVVGGIVFRPGISMYELRWRLRLVYDRQEICDLLRFLQDNGTINNRFMTAAFSGTLDSVMLPGAHELQETQVFWFLENSKDWFLLYAN</sequence>
<dbReference type="GO" id="GO:0000127">
    <property type="term" value="C:transcription factor TFIIIC complex"/>
    <property type="evidence" value="ECO:0007669"/>
    <property type="project" value="InterPro"/>
</dbReference>
<keyword evidence="4" id="KW-1185">Reference proteome</keyword>
<dbReference type="GeneID" id="66069897"/>